<accession>A0ABY7FXW7</accession>
<dbReference type="InterPro" id="IPR021109">
    <property type="entry name" value="Peptidase_aspartic_dom_sf"/>
</dbReference>
<dbReference type="Proteomes" id="UP001164746">
    <property type="component" value="Chromosome 14"/>
</dbReference>
<evidence type="ECO:0000313" key="3">
    <source>
        <dbReference type="Proteomes" id="UP001164746"/>
    </source>
</evidence>
<sequence length="140" mass="15821">MNFEIDNEVFLYDFIVADLDGINAILGQDFLKDFDVNLRFGKAVKQIGKHKVKLHRFENNHTVPADSEVVVKAEIEGMFPDSKGLVEPYKLVGKKGLLMARTIIDTNKATVPISFINLTNQNIKIDHRTSIANIHSVKRD</sequence>
<evidence type="ECO:0000313" key="2">
    <source>
        <dbReference type="EMBL" id="WAR27063.1"/>
    </source>
</evidence>
<name>A0ABY7FXW7_MYAAR</name>
<reference evidence="2" key="1">
    <citation type="submission" date="2022-11" db="EMBL/GenBank/DDBJ databases">
        <title>Centuries of genome instability and evolution in soft-shell clam transmissible cancer (bioRxiv).</title>
        <authorList>
            <person name="Hart S.F.M."/>
            <person name="Yonemitsu M.A."/>
            <person name="Giersch R.M."/>
            <person name="Beal B.F."/>
            <person name="Arriagada G."/>
            <person name="Davis B.W."/>
            <person name="Ostrander E.A."/>
            <person name="Goff S.P."/>
            <person name="Metzger M.J."/>
        </authorList>
    </citation>
    <scope>NUCLEOTIDE SEQUENCE</scope>
    <source>
        <strain evidence="2">MELC-2E11</strain>
        <tissue evidence="2">Siphon/mantle</tissue>
    </source>
</reference>
<protein>
    <recommendedName>
        <fullName evidence="1">dUTPase-like domain-containing protein</fullName>
    </recommendedName>
</protein>
<feature type="domain" description="dUTPase-like" evidence="1">
    <location>
        <begin position="59"/>
        <end position="134"/>
    </location>
</feature>
<dbReference type="Pfam" id="PF00692">
    <property type="entry name" value="dUTPase"/>
    <property type="match status" value="1"/>
</dbReference>
<dbReference type="Gene3D" id="2.40.70.10">
    <property type="entry name" value="Acid Proteases"/>
    <property type="match status" value="1"/>
</dbReference>
<evidence type="ECO:0000259" key="1">
    <source>
        <dbReference type="Pfam" id="PF00692"/>
    </source>
</evidence>
<organism evidence="2 3">
    <name type="scientific">Mya arenaria</name>
    <name type="common">Soft-shell clam</name>
    <dbReference type="NCBI Taxonomy" id="6604"/>
    <lineage>
        <taxon>Eukaryota</taxon>
        <taxon>Metazoa</taxon>
        <taxon>Spiralia</taxon>
        <taxon>Lophotrochozoa</taxon>
        <taxon>Mollusca</taxon>
        <taxon>Bivalvia</taxon>
        <taxon>Autobranchia</taxon>
        <taxon>Heteroconchia</taxon>
        <taxon>Euheterodonta</taxon>
        <taxon>Imparidentia</taxon>
        <taxon>Neoheterodontei</taxon>
        <taxon>Myida</taxon>
        <taxon>Myoidea</taxon>
        <taxon>Myidae</taxon>
        <taxon>Mya</taxon>
    </lineage>
</organism>
<proteinExistence type="predicted"/>
<dbReference type="EMBL" id="CP111025">
    <property type="protein sequence ID" value="WAR27063.1"/>
    <property type="molecule type" value="Genomic_DNA"/>
</dbReference>
<keyword evidence="3" id="KW-1185">Reference proteome</keyword>
<gene>
    <name evidence="2" type="ORF">MAR_012767</name>
</gene>
<dbReference type="InterPro" id="IPR029054">
    <property type="entry name" value="dUTPase-like"/>
</dbReference>